<dbReference type="EMBL" id="LAZR01018821">
    <property type="protein sequence ID" value="KKL94848.1"/>
    <property type="molecule type" value="Genomic_DNA"/>
</dbReference>
<protein>
    <recommendedName>
        <fullName evidence="2">Bacteriophage Mu GpT domain-containing protein</fullName>
    </recommendedName>
</protein>
<proteinExistence type="predicted"/>
<dbReference type="AlphaFoldDB" id="A0A0F9G828"/>
<gene>
    <name evidence="1" type="ORF">LCGC14_1860530</name>
</gene>
<evidence type="ECO:0008006" key="2">
    <source>
        <dbReference type="Google" id="ProtNLM"/>
    </source>
</evidence>
<reference evidence="1" key="1">
    <citation type="journal article" date="2015" name="Nature">
        <title>Complex archaea that bridge the gap between prokaryotes and eukaryotes.</title>
        <authorList>
            <person name="Spang A."/>
            <person name="Saw J.H."/>
            <person name="Jorgensen S.L."/>
            <person name="Zaremba-Niedzwiedzka K."/>
            <person name="Martijn J."/>
            <person name="Lind A.E."/>
            <person name="van Eijk R."/>
            <person name="Schleper C."/>
            <person name="Guy L."/>
            <person name="Ettema T.J."/>
        </authorList>
    </citation>
    <scope>NUCLEOTIDE SEQUENCE</scope>
</reference>
<name>A0A0F9G828_9ZZZZ</name>
<sequence>MADTEREADLRSEHIDAAVKAVVKIEEKWRAMCTVDSSSAYKESYFRETNDDSTDGGTYSPIKGVPEFVAFPYVDVKETLISSLHDKYAGTSLISIEANQYATVPMLQRKIYRIGRKIIYQEDVAIEASVSTNAGNGVAITAGNEWDSLTEANRNPIKDTLDAIQTLRVDGIDALNGSGRLVLNGVD</sequence>
<evidence type="ECO:0000313" key="1">
    <source>
        <dbReference type="EMBL" id="KKL94848.1"/>
    </source>
</evidence>
<organism evidence="1">
    <name type="scientific">marine sediment metagenome</name>
    <dbReference type="NCBI Taxonomy" id="412755"/>
    <lineage>
        <taxon>unclassified sequences</taxon>
        <taxon>metagenomes</taxon>
        <taxon>ecological metagenomes</taxon>
    </lineage>
</organism>
<accession>A0A0F9G828</accession>
<comment type="caution">
    <text evidence="1">The sequence shown here is derived from an EMBL/GenBank/DDBJ whole genome shotgun (WGS) entry which is preliminary data.</text>
</comment>